<dbReference type="EMBL" id="PGCJ01000414">
    <property type="protein sequence ID" value="PLW29324.1"/>
    <property type="molecule type" value="Genomic_DNA"/>
</dbReference>
<dbReference type="Proteomes" id="UP000235388">
    <property type="component" value="Unassembled WGS sequence"/>
</dbReference>
<sequence length="255" mass="27365">MTARRAARSARAGSANESKGSCQEGASDCCRRAAEKNTGSYIKCRPRQHPSPFPIPTRHPTLLSSTSHSSIPPFTSHPSSNPQSTVESLWLPGWGSEPTMARKPTPPKPLTITIPNRSASGPLPKSPPPQGPLPQLNVPPRPIATVNRRNAIRRPSGPASPTPAGPELKDIIPDRPLVDRALGLPPPPPPSTPRKRTLLPPMKPSNVDYNTLPLPPIPDGSSTPSPRRILLLLDGLMDELLKLQVDVELTPDDPT</sequence>
<evidence type="ECO:0000313" key="2">
    <source>
        <dbReference type="EMBL" id="PLW29324.1"/>
    </source>
</evidence>
<protein>
    <submittedName>
        <fullName evidence="2">Uncharacterized protein</fullName>
    </submittedName>
</protein>
<accession>A0A2N5TV05</accession>
<evidence type="ECO:0000313" key="3">
    <source>
        <dbReference type="Proteomes" id="UP000235388"/>
    </source>
</evidence>
<dbReference type="AlphaFoldDB" id="A0A2N5TV05"/>
<gene>
    <name evidence="2" type="ORF">PCANC_22175</name>
</gene>
<keyword evidence="3" id="KW-1185">Reference proteome</keyword>
<feature type="compositionally biased region" description="Pro residues" evidence="1">
    <location>
        <begin position="124"/>
        <end position="142"/>
    </location>
</feature>
<reference evidence="2 3" key="1">
    <citation type="submission" date="2017-11" db="EMBL/GenBank/DDBJ databases">
        <title>De novo assembly and phasing of dikaryotic genomes from two isolates of Puccinia coronata f. sp. avenae, the causal agent of oat crown rust.</title>
        <authorList>
            <person name="Miller M.E."/>
            <person name="Zhang Y."/>
            <person name="Omidvar V."/>
            <person name="Sperschneider J."/>
            <person name="Schwessinger B."/>
            <person name="Raley C."/>
            <person name="Palmer J.M."/>
            <person name="Garnica D."/>
            <person name="Upadhyaya N."/>
            <person name="Rathjen J."/>
            <person name="Taylor J.M."/>
            <person name="Park R.F."/>
            <person name="Dodds P.N."/>
            <person name="Hirsch C.D."/>
            <person name="Kianian S.F."/>
            <person name="Figueroa M."/>
        </authorList>
    </citation>
    <scope>NUCLEOTIDE SEQUENCE [LARGE SCALE GENOMIC DNA]</scope>
    <source>
        <strain evidence="2">12NC29</strain>
    </source>
</reference>
<evidence type="ECO:0000256" key="1">
    <source>
        <dbReference type="SAM" id="MobiDB-lite"/>
    </source>
</evidence>
<proteinExistence type="predicted"/>
<comment type="caution">
    <text evidence="2">The sequence shown here is derived from an EMBL/GenBank/DDBJ whole genome shotgun (WGS) entry which is preliminary data.</text>
</comment>
<feature type="compositionally biased region" description="Basic and acidic residues" evidence="1">
    <location>
        <begin position="167"/>
        <end position="178"/>
    </location>
</feature>
<organism evidence="2 3">
    <name type="scientific">Puccinia coronata f. sp. avenae</name>
    <dbReference type="NCBI Taxonomy" id="200324"/>
    <lineage>
        <taxon>Eukaryota</taxon>
        <taxon>Fungi</taxon>
        <taxon>Dikarya</taxon>
        <taxon>Basidiomycota</taxon>
        <taxon>Pucciniomycotina</taxon>
        <taxon>Pucciniomycetes</taxon>
        <taxon>Pucciniales</taxon>
        <taxon>Pucciniaceae</taxon>
        <taxon>Puccinia</taxon>
    </lineage>
</organism>
<feature type="compositionally biased region" description="Low complexity" evidence="1">
    <location>
        <begin position="110"/>
        <end position="123"/>
    </location>
</feature>
<name>A0A2N5TV05_9BASI</name>
<feature type="region of interest" description="Disordered" evidence="1">
    <location>
        <begin position="1"/>
        <end position="224"/>
    </location>
</feature>
<feature type="compositionally biased region" description="Low complexity" evidence="1">
    <location>
        <begin position="58"/>
        <end position="80"/>
    </location>
</feature>